<evidence type="ECO:0000256" key="8">
    <source>
        <dbReference type="ARBA" id="ARBA00023170"/>
    </source>
</evidence>
<protein>
    <recommendedName>
        <fullName evidence="11">Gamma-aminobutyric acid type B receptor subunit 2</fullName>
    </recommendedName>
</protein>
<feature type="transmembrane region" description="Helical" evidence="14">
    <location>
        <begin position="920"/>
        <end position="937"/>
    </location>
</feature>
<dbReference type="SUPFAM" id="SSF53822">
    <property type="entry name" value="Periplasmic binding protein-like I"/>
    <property type="match status" value="1"/>
</dbReference>
<evidence type="ECO:0000256" key="10">
    <source>
        <dbReference type="ARBA" id="ARBA00023224"/>
    </source>
</evidence>
<dbReference type="GO" id="GO:0038039">
    <property type="term" value="C:G protein-coupled receptor heterodimeric complex"/>
    <property type="evidence" value="ECO:0007669"/>
    <property type="project" value="TreeGrafter"/>
</dbReference>
<feature type="coiled-coil region" evidence="12">
    <location>
        <begin position="1190"/>
        <end position="1217"/>
    </location>
</feature>
<name>A0A1I8MU71_MUSDO</name>
<feature type="domain" description="G-protein coupled receptors family 3 profile" evidence="15">
    <location>
        <begin position="951"/>
        <end position="1154"/>
    </location>
</feature>
<dbReference type="FunFam" id="3.40.50.2300:FF:000063">
    <property type="entry name" value="Gamma-aminobutyric acid type B receptor subunit"/>
    <property type="match status" value="1"/>
</dbReference>
<dbReference type="FunFam" id="3.40.50.2300:FF:000751">
    <property type="match status" value="1"/>
</dbReference>
<feature type="transmembrane region" description="Helical" evidence="14">
    <location>
        <begin position="1121"/>
        <end position="1143"/>
    </location>
</feature>
<evidence type="ECO:0000256" key="6">
    <source>
        <dbReference type="ARBA" id="ARBA00023040"/>
    </source>
</evidence>
<dbReference type="eggNOG" id="KOG1055">
    <property type="taxonomic scope" value="Eukaryota"/>
</dbReference>
<dbReference type="InterPro" id="IPR002455">
    <property type="entry name" value="GPCR3_GABA-B"/>
</dbReference>
<dbReference type="PROSITE" id="PS50259">
    <property type="entry name" value="G_PROTEIN_RECEP_F3_4"/>
    <property type="match status" value="1"/>
</dbReference>
<evidence type="ECO:0000256" key="4">
    <source>
        <dbReference type="ARBA" id="ARBA00022729"/>
    </source>
</evidence>
<feature type="region of interest" description="Disordered" evidence="13">
    <location>
        <begin position="623"/>
        <end position="734"/>
    </location>
</feature>
<dbReference type="STRING" id="7370.A0A1I8MU71"/>
<organism evidence="16">
    <name type="scientific">Musca domestica</name>
    <name type="common">House fly</name>
    <dbReference type="NCBI Taxonomy" id="7370"/>
    <lineage>
        <taxon>Eukaryota</taxon>
        <taxon>Metazoa</taxon>
        <taxon>Ecdysozoa</taxon>
        <taxon>Arthropoda</taxon>
        <taxon>Hexapoda</taxon>
        <taxon>Insecta</taxon>
        <taxon>Pterygota</taxon>
        <taxon>Neoptera</taxon>
        <taxon>Endopterygota</taxon>
        <taxon>Diptera</taxon>
        <taxon>Brachycera</taxon>
        <taxon>Muscomorpha</taxon>
        <taxon>Muscoidea</taxon>
        <taxon>Muscidae</taxon>
        <taxon>Musca</taxon>
    </lineage>
</organism>
<feature type="transmembrane region" description="Helical" evidence="14">
    <location>
        <begin position="878"/>
        <end position="900"/>
    </location>
</feature>
<evidence type="ECO:0000256" key="9">
    <source>
        <dbReference type="ARBA" id="ARBA00023180"/>
    </source>
</evidence>
<keyword evidence="3 14" id="KW-0812">Transmembrane</keyword>
<keyword evidence="10" id="KW-0807">Transducer</keyword>
<evidence type="ECO:0000256" key="14">
    <source>
        <dbReference type="SAM" id="Phobius"/>
    </source>
</evidence>
<keyword evidence="2" id="KW-1003">Cell membrane</keyword>
<feature type="compositionally biased region" description="Low complexity" evidence="13">
    <location>
        <begin position="242"/>
        <end position="258"/>
    </location>
</feature>
<feature type="compositionally biased region" description="Polar residues" evidence="13">
    <location>
        <begin position="715"/>
        <end position="724"/>
    </location>
</feature>
<dbReference type="VEuPathDB" id="VectorBase:MDOA008486"/>
<evidence type="ECO:0000256" key="13">
    <source>
        <dbReference type="SAM" id="MobiDB-lite"/>
    </source>
</evidence>
<feature type="compositionally biased region" description="Low complexity" evidence="13">
    <location>
        <begin position="725"/>
        <end position="734"/>
    </location>
</feature>
<keyword evidence="8" id="KW-0675">Receptor</keyword>
<dbReference type="InterPro" id="IPR000337">
    <property type="entry name" value="GPCR_3"/>
</dbReference>
<dbReference type="GO" id="GO:0004965">
    <property type="term" value="F:G protein-coupled GABA receptor activity"/>
    <property type="evidence" value="ECO:0007669"/>
    <property type="project" value="InterPro"/>
</dbReference>
<feature type="compositionally biased region" description="Low complexity" evidence="13">
    <location>
        <begin position="686"/>
        <end position="698"/>
    </location>
</feature>
<dbReference type="PANTHER" id="PTHR10519:SF46">
    <property type="entry name" value="METABOTROPIC GABA-B RECEPTOR SUBTYPE 3, ISOFORM A"/>
    <property type="match status" value="1"/>
</dbReference>
<sequence length="1601" mass="176452">MTTATATAAETVTTTPRALTSPTMTVMTQFVPSPRTSVATFKMSPPPPPPPSSPSPAFVVGMTSNHLYFPFGREVQLQQQTFKSIKFNESRALEGRAMPASAAIKKQYKHSDKIIKSDRPVNKKLNKKPVNNESSSLASAIGQRRIKTTTTTTLIAPTVSYSNPFTILNSKINDNHLRAVIPSPSPATTNTKAMKILSSSFSPAPASPLDAVEKHIKRQRRFSKLRKTQSSSSTAKPKRESSSSPTPTPRTTAIHHSNVSVSFVNTTTNASSSSSPSSSPVLPLSMSLWQQQQQQQQQQHYLKVNQVFEQERALTRSNLQHNRGKIVLLGLFELSTKSGPRPEGLSELIAAQMAVEHINRKQLLPGYTIELMTNDTQCDPGVGVDRFFHAIYTQPSTRMVMLLGSACSEVTESLAKVVPYWNIVQVSFGSTSPALSDRQEFPYFYRTVAPDSSHNPARIAFIRRFAWDTVTTFSQNEEIHSLAVNDLVTELEAANISCAATITFGATDYKEQLLLLRESDTRIIIGSFSPILAPHILCEAYRLRMFGADYAWILHESMGAPWWHDLAATTSYCTAKELQAAVENLIIVSSHNSIVGNNISLSGLNNDMFYMQLRQQSEKFNDIFNKAPSGPTKQQQQQQRQQQQQSSQKRKYKKHVSLASYGGNSRGSASHANANKATAKSVTKQTNGSSGRSSSHTSNDGHSQHLSAADVTAARTRQATKDVTSSSSSSSASSSASFMLGKTIVSRYAPQTYDAVWAIALSLRAAEDRWRKDPMQQSKLDRFDYTRSDMATEFLQQMGKLDFLGVSGPVSFSGPDRIGTTAFYQIQNGQLEPIALYYPAENALDFRCPHCKRVKWHGGQVPIAKRVFKVRVATIAPMAFYTIATLSSVGIAMALAFLAFNLHFRKLKAIKLSSPKLSNITAVGCIFVYTAVILLGLDYSTLPSPEDTFATVCTARVYLLSAGFSLAFGSMFAKTYRVHRIFTRTGSVFKDKMLQDIQLILLVCGLLLVDGLVVTLWVVTDPMERHLHNLTLEISNVDRSVVYQPQVEVCRSQHTQTWLGALYSYKGLLLVVGVYMAWETRHVKIPALNDSQYIGVSVYSVVITSGIVVVLANLISERVTLAFITITALILTSTTATLCLLFIPKLHDIWARNDVVDPVISSMGLKMECNTRRFVLDDRRELQYRVEVQNRVYKKEIASLDAEIRKLERMLESGTASTTTSSSASIFAALKPEVTITSDTSSHLPPPSHGGKSRTPSISGILPNLLLSVLPPVIPRASWPSAEYMQIPMRKSVTFASQPHLEDRTIAGSCLPAQDLLNLRLAHQHATETKTGIINRIRGIFTRTQSSNKGSIASLADQKGIKAALMTHVGLFSRLIPSSQTASCNAIYAERKKSDIDLVHTAGENLKPLKRKSIAKSGTHLDVTFADPTFLPIPSISAETVDISHAPQSSSSVAITTTQQLFSVPIIEVENKYILEPETKVNFQLPANRRPSIAQLQPTLRERVKGSPRFPHRVLPITSSLGALEETGDSQRPKPGGRMNLKRASIVGNWKSMEVPSSTRFASLTDSRDDVWKQDCITVEINQKDKEDIITVEITHVSDDD</sequence>
<keyword evidence="12" id="KW-0175">Coiled coil</keyword>
<dbReference type="PRINTS" id="PR01176">
    <property type="entry name" value="GABABRECEPTR"/>
</dbReference>
<dbReference type="OrthoDB" id="411630at2759"/>
<dbReference type="InterPro" id="IPR001828">
    <property type="entry name" value="ANF_lig-bd_rcpt"/>
</dbReference>
<evidence type="ECO:0000256" key="12">
    <source>
        <dbReference type="SAM" id="Coils"/>
    </source>
</evidence>
<keyword evidence="7 14" id="KW-0472">Membrane</keyword>
<dbReference type="Pfam" id="PF01094">
    <property type="entry name" value="ANF_receptor"/>
    <property type="match status" value="1"/>
</dbReference>
<reference evidence="16" key="1">
    <citation type="submission" date="2020-05" db="UniProtKB">
        <authorList>
            <consortium name="EnsemblMetazoa"/>
        </authorList>
    </citation>
    <scope>IDENTIFICATION</scope>
    <source>
        <strain evidence="16">Aabys</strain>
    </source>
</reference>
<dbReference type="CDD" id="cd15047">
    <property type="entry name" value="7tmC_GABA-B-like"/>
    <property type="match status" value="1"/>
</dbReference>
<comment type="subcellular location">
    <subcellularLocation>
        <location evidence="1">Cell membrane</location>
        <topology evidence="1">Multi-pass membrane protein</topology>
    </subcellularLocation>
</comment>
<dbReference type="Pfam" id="PF00003">
    <property type="entry name" value="7tm_3"/>
    <property type="match status" value="1"/>
</dbReference>
<evidence type="ECO:0000313" key="16">
    <source>
        <dbReference type="EnsemblMetazoa" id="MDOA008486-PA"/>
    </source>
</evidence>
<dbReference type="InterPro" id="IPR028082">
    <property type="entry name" value="Peripla_BP_I"/>
</dbReference>
<dbReference type="EnsemblMetazoa" id="MDOA008486-RA">
    <property type="protein sequence ID" value="MDOA008486-PA"/>
    <property type="gene ID" value="MDOA008486"/>
</dbReference>
<keyword evidence="5 14" id="KW-1133">Transmembrane helix</keyword>
<proteinExistence type="predicted"/>
<evidence type="ECO:0000256" key="7">
    <source>
        <dbReference type="ARBA" id="ARBA00023136"/>
    </source>
</evidence>
<dbReference type="PRINTS" id="PR00248">
    <property type="entry name" value="GPCRMGR"/>
</dbReference>
<keyword evidence="9" id="KW-0325">Glycoprotein</keyword>
<dbReference type="VEuPathDB" id="VectorBase:MDOMA2_020017"/>
<feature type="transmembrane region" description="Helical" evidence="14">
    <location>
        <begin position="957"/>
        <end position="976"/>
    </location>
</feature>
<feature type="compositionally biased region" description="Polar residues" evidence="13">
    <location>
        <begin position="662"/>
        <end position="685"/>
    </location>
</feature>
<evidence type="ECO:0000256" key="2">
    <source>
        <dbReference type="ARBA" id="ARBA00022475"/>
    </source>
</evidence>
<dbReference type="Gene3D" id="3.40.50.2300">
    <property type="match status" value="4"/>
</dbReference>
<accession>A0A1I8MU71</accession>
<feature type="transmembrane region" description="Helical" evidence="14">
    <location>
        <begin position="1093"/>
        <end position="1115"/>
    </location>
</feature>
<dbReference type="InterPro" id="IPR017978">
    <property type="entry name" value="GPCR_3_C"/>
</dbReference>
<feature type="region of interest" description="Disordered" evidence="13">
    <location>
        <begin position="1237"/>
        <end position="1256"/>
    </location>
</feature>
<evidence type="ECO:0000259" key="15">
    <source>
        <dbReference type="PROSITE" id="PS50259"/>
    </source>
</evidence>
<keyword evidence="6" id="KW-0297">G-protein coupled receptor</keyword>
<feature type="transmembrane region" description="Helical" evidence="14">
    <location>
        <begin position="997"/>
        <end position="1019"/>
    </location>
</feature>
<feature type="compositionally biased region" description="Low complexity" evidence="13">
    <location>
        <begin position="633"/>
        <end position="647"/>
    </location>
</feature>
<dbReference type="CDD" id="cd06366">
    <property type="entry name" value="PBP1_GABAb_receptor"/>
    <property type="match status" value="1"/>
</dbReference>
<keyword evidence="4" id="KW-0732">Signal</keyword>
<evidence type="ECO:0000256" key="1">
    <source>
        <dbReference type="ARBA" id="ARBA00004651"/>
    </source>
</evidence>
<evidence type="ECO:0000256" key="5">
    <source>
        <dbReference type="ARBA" id="ARBA00022989"/>
    </source>
</evidence>
<dbReference type="PANTHER" id="PTHR10519">
    <property type="entry name" value="GABA-B RECEPTOR"/>
    <property type="match status" value="1"/>
</dbReference>
<gene>
    <name evidence="16" type="primary">101894227</name>
</gene>
<dbReference type="GO" id="GO:0007214">
    <property type="term" value="P:gamma-aminobutyric acid signaling pathway"/>
    <property type="evidence" value="ECO:0007669"/>
    <property type="project" value="TreeGrafter"/>
</dbReference>
<evidence type="ECO:0000256" key="11">
    <source>
        <dbReference type="ARBA" id="ARBA00073785"/>
    </source>
</evidence>
<feature type="region of interest" description="Disordered" evidence="13">
    <location>
        <begin position="220"/>
        <end position="258"/>
    </location>
</feature>
<evidence type="ECO:0000256" key="3">
    <source>
        <dbReference type="ARBA" id="ARBA00022692"/>
    </source>
</evidence>